<name>A0ABP7APL0_9ACTN</name>
<evidence type="ECO:0000313" key="3">
    <source>
        <dbReference type="Proteomes" id="UP001501490"/>
    </source>
</evidence>
<dbReference type="Proteomes" id="UP001501490">
    <property type="component" value="Unassembled WGS sequence"/>
</dbReference>
<evidence type="ECO:0000256" key="1">
    <source>
        <dbReference type="SAM" id="Phobius"/>
    </source>
</evidence>
<organism evidence="2 3">
    <name type="scientific">Microlunatus ginsengisoli</name>
    <dbReference type="NCBI Taxonomy" id="363863"/>
    <lineage>
        <taxon>Bacteria</taxon>
        <taxon>Bacillati</taxon>
        <taxon>Actinomycetota</taxon>
        <taxon>Actinomycetes</taxon>
        <taxon>Propionibacteriales</taxon>
        <taxon>Propionibacteriaceae</taxon>
        <taxon>Microlunatus</taxon>
    </lineage>
</organism>
<proteinExistence type="predicted"/>
<dbReference type="Pfam" id="PF04341">
    <property type="entry name" value="DUF485"/>
    <property type="match status" value="1"/>
</dbReference>
<keyword evidence="3" id="KW-1185">Reference proteome</keyword>
<protein>
    <submittedName>
        <fullName evidence="2">DUF485 domain-containing protein</fullName>
    </submittedName>
</protein>
<keyword evidence="1" id="KW-0812">Transmembrane</keyword>
<feature type="transmembrane region" description="Helical" evidence="1">
    <location>
        <begin position="68"/>
        <end position="90"/>
    </location>
</feature>
<dbReference type="RefSeq" id="WP_344808835.1">
    <property type="nucleotide sequence ID" value="NZ_BAABAB010000044.1"/>
</dbReference>
<feature type="transmembrane region" description="Helical" evidence="1">
    <location>
        <begin position="34"/>
        <end position="56"/>
    </location>
</feature>
<dbReference type="InterPro" id="IPR007436">
    <property type="entry name" value="DUF485"/>
</dbReference>
<sequence length="120" mass="12934">MSEISSPPSTGGIDYIAVQRSSEFTHLRTKRRGFVLPVTAAALAWFGLYVILGTYFSDFMATPVFGHVNIGLLLGLAQFATTFAVTMIYVRYANRVLDPPATALRTELEEQAGTSQGGAA</sequence>
<evidence type="ECO:0000313" key="2">
    <source>
        <dbReference type="EMBL" id="GAA3637551.1"/>
    </source>
</evidence>
<reference evidence="3" key="1">
    <citation type="journal article" date="2019" name="Int. J. Syst. Evol. Microbiol.">
        <title>The Global Catalogue of Microorganisms (GCM) 10K type strain sequencing project: providing services to taxonomists for standard genome sequencing and annotation.</title>
        <authorList>
            <consortium name="The Broad Institute Genomics Platform"/>
            <consortium name="The Broad Institute Genome Sequencing Center for Infectious Disease"/>
            <person name="Wu L."/>
            <person name="Ma J."/>
        </authorList>
    </citation>
    <scope>NUCLEOTIDE SEQUENCE [LARGE SCALE GENOMIC DNA]</scope>
    <source>
        <strain evidence="3">JCM 16929</strain>
    </source>
</reference>
<dbReference type="PANTHER" id="PTHR38441">
    <property type="entry name" value="INTEGRAL MEMBRANE PROTEIN-RELATED"/>
    <property type="match status" value="1"/>
</dbReference>
<dbReference type="EMBL" id="BAABAB010000044">
    <property type="protein sequence ID" value="GAA3637551.1"/>
    <property type="molecule type" value="Genomic_DNA"/>
</dbReference>
<gene>
    <name evidence="2" type="ORF">GCM10022236_45110</name>
</gene>
<keyword evidence="1" id="KW-1133">Transmembrane helix</keyword>
<comment type="caution">
    <text evidence="2">The sequence shown here is derived from an EMBL/GenBank/DDBJ whole genome shotgun (WGS) entry which is preliminary data.</text>
</comment>
<dbReference type="PANTHER" id="PTHR38441:SF1">
    <property type="entry name" value="MEMBRANE PROTEIN"/>
    <property type="match status" value="1"/>
</dbReference>
<keyword evidence="1" id="KW-0472">Membrane</keyword>
<accession>A0ABP7APL0</accession>